<accession>A0ABV0ZIB4</accession>
<name>A0ABV0ZIB4_9TELE</name>
<reference evidence="1 2" key="1">
    <citation type="submission" date="2021-06" db="EMBL/GenBank/DDBJ databases">
        <authorList>
            <person name="Palmer J.M."/>
        </authorList>
    </citation>
    <scope>NUCLEOTIDE SEQUENCE [LARGE SCALE GENOMIC DNA]</scope>
    <source>
        <strain evidence="1 2">AS_MEX2019</strain>
        <tissue evidence="1">Muscle</tissue>
    </source>
</reference>
<dbReference type="Proteomes" id="UP001469553">
    <property type="component" value="Unassembled WGS sequence"/>
</dbReference>
<dbReference type="EMBL" id="JAHRIP010063806">
    <property type="protein sequence ID" value="MEQ2305522.1"/>
    <property type="molecule type" value="Genomic_DNA"/>
</dbReference>
<sequence>MLAMMLLPSHYHSETEPNLSSKTAQFVNLGVGGLITEIKIIKTELREILSSQPLHGANYYSSKSAQNHLHQKFHKSPCPQFLQDGFYTDTQHWCVLGPLDQLKSFIYVIHLGTHNIDLSWTSTQPNIWKTSNWPM</sequence>
<organism evidence="1 2">
    <name type="scientific">Ameca splendens</name>
    <dbReference type="NCBI Taxonomy" id="208324"/>
    <lineage>
        <taxon>Eukaryota</taxon>
        <taxon>Metazoa</taxon>
        <taxon>Chordata</taxon>
        <taxon>Craniata</taxon>
        <taxon>Vertebrata</taxon>
        <taxon>Euteleostomi</taxon>
        <taxon>Actinopterygii</taxon>
        <taxon>Neopterygii</taxon>
        <taxon>Teleostei</taxon>
        <taxon>Neoteleostei</taxon>
        <taxon>Acanthomorphata</taxon>
        <taxon>Ovalentaria</taxon>
        <taxon>Atherinomorphae</taxon>
        <taxon>Cyprinodontiformes</taxon>
        <taxon>Goodeidae</taxon>
        <taxon>Ameca</taxon>
    </lineage>
</organism>
<proteinExistence type="predicted"/>
<keyword evidence="2" id="KW-1185">Reference proteome</keyword>
<gene>
    <name evidence="1" type="ORF">AMECASPLE_038750</name>
</gene>
<evidence type="ECO:0000313" key="1">
    <source>
        <dbReference type="EMBL" id="MEQ2305522.1"/>
    </source>
</evidence>
<protein>
    <submittedName>
        <fullName evidence="1">Uncharacterized protein</fullName>
    </submittedName>
</protein>
<comment type="caution">
    <text evidence="1">The sequence shown here is derived from an EMBL/GenBank/DDBJ whole genome shotgun (WGS) entry which is preliminary data.</text>
</comment>
<evidence type="ECO:0000313" key="2">
    <source>
        <dbReference type="Proteomes" id="UP001469553"/>
    </source>
</evidence>